<evidence type="ECO:0000313" key="2">
    <source>
        <dbReference type="Proteomes" id="UP000499080"/>
    </source>
</evidence>
<name>A0A4Y2EDW5_ARAVE</name>
<evidence type="ECO:0000313" key="1">
    <source>
        <dbReference type="EMBL" id="GBM26987.1"/>
    </source>
</evidence>
<comment type="caution">
    <text evidence="1">The sequence shown here is derived from an EMBL/GenBank/DDBJ whole genome shotgun (WGS) entry which is preliminary data.</text>
</comment>
<dbReference type="Proteomes" id="UP000499080">
    <property type="component" value="Unassembled WGS sequence"/>
</dbReference>
<proteinExistence type="predicted"/>
<dbReference type="AlphaFoldDB" id="A0A4Y2EDW5"/>
<accession>A0A4Y2EDW5</accession>
<gene>
    <name evidence="1" type="ORF">AVEN_47187_1</name>
</gene>
<organism evidence="1 2">
    <name type="scientific">Araneus ventricosus</name>
    <name type="common">Orbweaver spider</name>
    <name type="synonym">Epeira ventricosa</name>
    <dbReference type="NCBI Taxonomy" id="182803"/>
    <lineage>
        <taxon>Eukaryota</taxon>
        <taxon>Metazoa</taxon>
        <taxon>Ecdysozoa</taxon>
        <taxon>Arthropoda</taxon>
        <taxon>Chelicerata</taxon>
        <taxon>Arachnida</taxon>
        <taxon>Araneae</taxon>
        <taxon>Araneomorphae</taxon>
        <taxon>Entelegynae</taxon>
        <taxon>Araneoidea</taxon>
        <taxon>Araneidae</taxon>
        <taxon>Araneus</taxon>
    </lineage>
</organism>
<keyword evidence="2" id="KW-1185">Reference proteome</keyword>
<reference evidence="1 2" key="1">
    <citation type="journal article" date="2019" name="Sci. Rep.">
        <title>Orb-weaving spider Araneus ventricosus genome elucidates the spidroin gene catalogue.</title>
        <authorList>
            <person name="Kono N."/>
            <person name="Nakamura H."/>
            <person name="Ohtoshi R."/>
            <person name="Moran D.A.P."/>
            <person name="Shinohara A."/>
            <person name="Yoshida Y."/>
            <person name="Fujiwara M."/>
            <person name="Mori M."/>
            <person name="Tomita M."/>
            <person name="Arakawa K."/>
        </authorList>
    </citation>
    <scope>NUCLEOTIDE SEQUENCE [LARGE SCALE GENOMIC DNA]</scope>
</reference>
<sequence length="133" mass="14980">MRRTVTGRCVRVIGGTTQNRSHYVCLMCQTFTGTHVLVIGGDMQNRSLYECFVRRTFTGKHVPVIGDGAVNQPPHYFFTTTGNENLLTYTVNFILIIEVNPSPGGSNGREILISFIVSEIRDSVTRLRRDEKK</sequence>
<dbReference type="EMBL" id="BGPR01000574">
    <property type="protein sequence ID" value="GBM26987.1"/>
    <property type="molecule type" value="Genomic_DNA"/>
</dbReference>
<protein>
    <submittedName>
        <fullName evidence="1">Uncharacterized protein</fullName>
    </submittedName>
</protein>